<evidence type="ECO:0000313" key="4">
    <source>
        <dbReference type="Proteomes" id="UP001242368"/>
    </source>
</evidence>
<evidence type="ECO:0000313" key="3">
    <source>
        <dbReference type="EMBL" id="MDN3709732.1"/>
    </source>
</evidence>
<gene>
    <name evidence="2" type="ORF">QW060_10880</name>
    <name evidence="3" type="ORF">QW060_22560</name>
</gene>
<dbReference type="EMBL" id="JAUFQU010000054">
    <property type="protein sequence ID" value="MDN3709732.1"/>
    <property type="molecule type" value="Genomic_DNA"/>
</dbReference>
<keyword evidence="1" id="KW-0812">Transmembrane</keyword>
<reference evidence="4" key="2">
    <citation type="journal article" date="2019" name="Int. J. Syst. Evol. Microbiol.">
        <title>The Global Catalogue of Microorganisms (GCM) 10K type strain sequencing project: providing services to taxonomists for standard genome sequencing and annotation.</title>
        <authorList>
            <consortium name="The Broad Institute Genomics Platform"/>
            <consortium name="The Broad Institute Genome Sequencing Center for Infectious Disease"/>
            <person name="Wu L."/>
            <person name="Ma J."/>
        </authorList>
    </citation>
    <scope>NUCLEOTIDE SEQUENCE [LARGE SCALE GENOMIC DNA]</scope>
    <source>
        <strain evidence="4">CECT 7184</strain>
    </source>
</reference>
<evidence type="ECO:0000256" key="1">
    <source>
        <dbReference type="SAM" id="Phobius"/>
    </source>
</evidence>
<sequence>MFSNGQLLFAALFIIVFTIAMIYVYRKDLKMHRMYYKGSIWILVSFFAFVGFLYLIKYLWKE</sequence>
<reference evidence="2" key="3">
    <citation type="submission" date="2023-06" db="EMBL/GenBank/DDBJ databases">
        <authorList>
            <person name="Lucena T."/>
            <person name="Sun Q."/>
        </authorList>
    </citation>
    <scope>NUCLEOTIDE SEQUENCE</scope>
    <source>
        <strain evidence="2">CECT 7184</strain>
    </source>
</reference>
<protein>
    <recommendedName>
        <fullName evidence="5">NADH dehydrogenase subunit 5</fullName>
    </recommendedName>
</protein>
<feature type="transmembrane region" description="Helical" evidence="1">
    <location>
        <begin position="38"/>
        <end position="60"/>
    </location>
</feature>
<reference evidence="2" key="1">
    <citation type="journal article" date="2014" name="Int. J. Syst. Evol. Microbiol.">
        <title>Complete genome of a new Firmicutes species belonging to the dominant human colonic microbiota ('Ruminococcus bicirculans') reveals two chromosomes and a selective capacity to utilize plant glucans.</title>
        <authorList>
            <consortium name="NISC Comparative Sequencing Program"/>
            <person name="Wegmann U."/>
            <person name="Louis P."/>
            <person name="Goesmann A."/>
            <person name="Henrissat B."/>
            <person name="Duncan S.H."/>
            <person name="Flint H.J."/>
        </authorList>
    </citation>
    <scope>NUCLEOTIDE SEQUENCE</scope>
    <source>
        <strain evidence="2">CECT 7184</strain>
    </source>
</reference>
<accession>A0ABT8CSY9</accession>
<name>A0ABT8CSY9_9FLAO</name>
<feature type="transmembrane region" description="Helical" evidence="1">
    <location>
        <begin position="6"/>
        <end position="26"/>
    </location>
</feature>
<dbReference type="RefSeq" id="WP_290363598.1">
    <property type="nucleotide sequence ID" value="NZ_JAUFQU010000001.1"/>
</dbReference>
<comment type="caution">
    <text evidence="2">The sequence shown here is derived from an EMBL/GenBank/DDBJ whole genome shotgun (WGS) entry which is preliminary data.</text>
</comment>
<keyword evidence="1" id="KW-0472">Membrane</keyword>
<dbReference type="Proteomes" id="UP001242368">
    <property type="component" value="Unassembled WGS sequence"/>
</dbReference>
<dbReference type="EMBL" id="JAUFQU010000001">
    <property type="protein sequence ID" value="MDN3707628.1"/>
    <property type="molecule type" value="Genomic_DNA"/>
</dbReference>
<keyword evidence="1" id="KW-1133">Transmembrane helix</keyword>
<evidence type="ECO:0000313" key="2">
    <source>
        <dbReference type="EMBL" id="MDN3707628.1"/>
    </source>
</evidence>
<organism evidence="2 4">
    <name type="scientific">Paenimyroides ceti</name>
    <dbReference type="NCBI Taxonomy" id="395087"/>
    <lineage>
        <taxon>Bacteria</taxon>
        <taxon>Pseudomonadati</taxon>
        <taxon>Bacteroidota</taxon>
        <taxon>Flavobacteriia</taxon>
        <taxon>Flavobacteriales</taxon>
        <taxon>Flavobacteriaceae</taxon>
        <taxon>Paenimyroides</taxon>
    </lineage>
</organism>
<keyword evidence="4" id="KW-1185">Reference proteome</keyword>
<proteinExistence type="predicted"/>
<evidence type="ECO:0008006" key="5">
    <source>
        <dbReference type="Google" id="ProtNLM"/>
    </source>
</evidence>